<dbReference type="GO" id="GO:0006508">
    <property type="term" value="P:proteolysis"/>
    <property type="evidence" value="ECO:0007669"/>
    <property type="project" value="InterPro"/>
</dbReference>
<gene>
    <name evidence="1" type="ORF">H8Z83_14235</name>
</gene>
<dbReference type="SUPFAM" id="SSF51556">
    <property type="entry name" value="Metallo-dependent hydrolases"/>
    <property type="match status" value="1"/>
</dbReference>
<name>A0A923S848_9FIRM</name>
<dbReference type="InterPro" id="IPR008257">
    <property type="entry name" value="Pept_M19"/>
</dbReference>
<sequence>MMIFDGHADLLYDVTKWRQAGEDRVFERRHLPRLQAGQIGGLGLSIWTTVEQDSIWSAHPDWDGWRRTEEMMARAREELAECPWLALVRTAAEARKAQTEGKLFAFLSVEGMEPVGDRLERLEQYAQWGVRMGMLTWNEENLLACGAGGDPDKGLTALGREAVRRMQRLNILPDVSHTSDRSFWDIMDLAEGPVIASHSNCRALCDVRRNLTDEQLRAIRDTGGVVGVNVSHNFVHKEPRQQTAAMLARHAAHMAEVMGPEHVACGFDFCEYFGPGYEGCEGMEDCGQAQNFIFELERIGFSEAERQAIASENLLRVLE</sequence>
<dbReference type="Proteomes" id="UP000620327">
    <property type="component" value="Unassembled WGS sequence"/>
</dbReference>
<dbReference type="CDD" id="cd01301">
    <property type="entry name" value="rDP_like"/>
    <property type="match status" value="1"/>
</dbReference>
<dbReference type="PROSITE" id="PS51365">
    <property type="entry name" value="RENAL_DIPEPTIDASE_2"/>
    <property type="match status" value="1"/>
</dbReference>
<dbReference type="RefSeq" id="WP_187015649.1">
    <property type="nucleotide sequence ID" value="NZ_JACOQI010000017.1"/>
</dbReference>
<evidence type="ECO:0000313" key="2">
    <source>
        <dbReference type="Proteomes" id="UP000620327"/>
    </source>
</evidence>
<reference evidence="1" key="1">
    <citation type="submission" date="2020-08" db="EMBL/GenBank/DDBJ databases">
        <title>Genome public.</title>
        <authorList>
            <person name="Liu C."/>
            <person name="Sun Q."/>
        </authorList>
    </citation>
    <scope>NUCLEOTIDE SEQUENCE</scope>
    <source>
        <strain evidence="1">BX15</strain>
    </source>
</reference>
<dbReference type="InterPro" id="IPR032466">
    <property type="entry name" value="Metal_Hydrolase"/>
</dbReference>
<keyword evidence="2" id="KW-1185">Reference proteome</keyword>
<dbReference type="Gene3D" id="3.20.20.140">
    <property type="entry name" value="Metal-dependent hydrolases"/>
    <property type="match status" value="1"/>
</dbReference>
<protein>
    <submittedName>
        <fullName evidence="1">Membrane dipeptidase</fullName>
    </submittedName>
</protein>
<dbReference type="GO" id="GO:0070573">
    <property type="term" value="F:metallodipeptidase activity"/>
    <property type="evidence" value="ECO:0007669"/>
    <property type="project" value="InterPro"/>
</dbReference>
<accession>A0A923S848</accession>
<proteinExistence type="predicted"/>
<dbReference type="Pfam" id="PF01244">
    <property type="entry name" value="Peptidase_M19"/>
    <property type="match status" value="1"/>
</dbReference>
<comment type="caution">
    <text evidence="1">The sequence shown here is derived from an EMBL/GenBank/DDBJ whole genome shotgun (WGS) entry which is preliminary data.</text>
</comment>
<dbReference type="AlphaFoldDB" id="A0A923S848"/>
<evidence type="ECO:0000313" key="1">
    <source>
        <dbReference type="EMBL" id="MBC5771454.1"/>
    </source>
</evidence>
<organism evidence="1 2">
    <name type="scientific">Dysosmobacter segnis</name>
    <dbReference type="NCBI Taxonomy" id="2763042"/>
    <lineage>
        <taxon>Bacteria</taxon>
        <taxon>Bacillati</taxon>
        <taxon>Bacillota</taxon>
        <taxon>Clostridia</taxon>
        <taxon>Eubacteriales</taxon>
        <taxon>Oscillospiraceae</taxon>
        <taxon>Dysosmobacter</taxon>
    </lineage>
</organism>
<dbReference type="PANTHER" id="PTHR10443:SF12">
    <property type="entry name" value="DIPEPTIDASE"/>
    <property type="match status" value="1"/>
</dbReference>
<dbReference type="EMBL" id="JACOQI010000017">
    <property type="protein sequence ID" value="MBC5771454.1"/>
    <property type="molecule type" value="Genomic_DNA"/>
</dbReference>
<dbReference type="PANTHER" id="PTHR10443">
    <property type="entry name" value="MICROSOMAL DIPEPTIDASE"/>
    <property type="match status" value="1"/>
</dbReference>